<evidence type="ECO:0000259" key="6">
    <source>
        <dbReference type="PROSITE" id="PS51265"/>
    </source>
</evidence>
<evidence type="ECO:0000313" key="8">
    <source>
        <dbReference type="Proteomes" id="UP000027920"/>
    </source>
</evidence>
<feature type="region of interest" description="Disordered" evidence="5">
    <location>
        <begin position="1"/>
        <end position="74"/>
    </location>
</feature>
<dbReference type="VEuPathDB" id="FungiDB:A1O9_12179"/>
<dbReference type="InterPro" id="IPR006572">
    <property type="entry name" value="Znf_DBF"/>
</dbReference>
<dbReference type="PANTHER" id="PTHR15375">
    <property type="entry name" value="ACTIVATOR OF S-PHASE KINASE-RELATED"/>
    <property type="match status" value="1"/>
</dbReference>
<sequence length="634" mass="71349">MANPSRRMPLASLSNATNSPHRPLTNSGSKRPRSIANVSQQENEPPQKRLAVDKSARDSNTATPRRDHQAQPAMAEARVFERGHGESAANAFQRKLVAVRDKNAGLRVTKNLDNPTKEESIRTWQKHYRKLFPTFSFYFDGVSDEARSRFLRQISSLGAKEEKFFSKAVSHIITTRQIPPEGRSHAIDDDTAHPALDDQPQTINPSLLEKHPRSHVANNARRDTINHMDILVRGREMGMKIWAAEKLQRILGSILEDSGNHGHHPRGSTHTHRTQHEDLGQVLKNEKIGAISEREQPFLSMVAFKGPFIYIHDMDEKYRPTMFRDYPKVLRRSDGEWPQFRSASIGKCPFVEDPAMRKEIEQDRTKAKMAAMQQQHEQQQHIPRTRSNVSLEPARVEQPRRVSPRKALHTVSNGANSLMAVEPQKGPKKPLPSAPERQSSFPPMPQPPAFEFVRPHQLSLTREPAASGIQRSNLTSAIQSQVISSTAGTGVKAGTSKEVRHLKRQVLERGCTGSLSVGSIPSSHRMNDLAGALKHARAPAPQRAAKSKAQEKLGGIQEEEAHPYADDTAAERSAQSKRRKKAVKRDPKPGYCENCRDKYDDFEEHIISRKHRKFAMTQSNWFELDALLAKLQTA</sequence>
<evidence type="ECO:0000256" key="1">
    <source>
        <dbReference type="ARBA" id="ARBA00022723"/>
    </source>
</evidence>
<dbReference type="Gene3D" id="6.10.250.3410">
    <property type="entry name" value="DBF zinc finger"/>
    <property type="match status" value="1"/>
</dbReference>
<dbReference type="PANTHER" id="PTHR15375:SF26">
    <property type="entry name" value="PROTEIN CHIFFON"/>
    <property type="match status" value="1"/>
</dbReference>
<evidence type="ECO:0000256" key="2">
    <source>
        <dbReference type="ARBA" id="ARBA00022771"/>
    </source>
</evidence>
<dbReference type="InterPro" id="IPR051590">
    <property type="entry name" value="Replication_Regulatory_Kinase"/>
</dbReference>
<dbReference type="Proteomes" id="UP000027920">
    <property type="component" value="Unassembled WGS sequence"/>
</dbReference>
<name>A0A072NW77_9EURO</name>
<dbReference type="FunFam" id="6.10.250.3410:FF:000001">
    <property type="entry name" value="Protein DBF4 homolog A"/>
    <property type="match status" value="1"/>
</dbReference>
<protein>
    <recommendedName>
        <fullName evidence="6">DBF4-type domain-containing protein</fullName>
    </recommendedName>
</protein>
<feature type="region of interest" description="Disordered" evidence="5">
    <location>
        <begin position="373"/>
        <end position="448"/>
    </location>
</feature>
<dbReference type="Pfam" id="PF08630">
    <property type="entry name" value="Dfp1_Him1_M"/>
    <property type="match status" value="1"/>
</dbReference>
<dbReference type="GO" id="GO:0031431">
    <property type="term" value="C:Dbf4-dependent protein kinase complex"/>
    <property type="evidence" value="ECO:0007669"/>
    <property type="project" value="TreeGrafter"/>
</dbReference>
<dbReference type="CDD" id="cd00027">
    <property type="entry name" value="BRCT"/>
    <property type="match status" value="1"/>
</dbReference>
<keyword evidence="3" id="KW-0862">Zinc</keyword>
<dbReference type="Pfam" id="PF07535">
    <property type="entry name" value="zf-DBF"/>
    <property type="match status" value="1"/>
</dbReference>
<keyword evidence="2 4" id="KW-0863">Zinc-finger</keyword>
<dbReference type="Gene3D" id="3.40.50.10190">
    <property type="entry name" value="BRCT domain"/>
    <property type="match status" value="1"/>
</dbReference>
<accession>A0A072NW77</accession>
<evidence type="ECO:0000313" key="7">
    <source>
        <dbReference type="EMBL" id="KEF51841.1"/>
    </source>
</evidence>
<dbReference type="InterPro" id="IPR013939">
    <property type="entry name" value="Regulatory_Dfp1/Him1"/>
</dbReference>
<dbReference type="AlphaFoldDB" id="A0A072NW77"/>
<dbReference type="GeneID" id="25287073"/>
<feature type="compositionally biased region" description="Polar residues" evidence="5">
    <location>
        <begin position="12"/>
        <end position="29"/>
    </location>
</feature>
<dbReference type="GO" id="GO:1901987">
    <property type="term" value="P:regulation of cell cycle phase transition"/>
    <property type="evidence" value="ECO:0007669"/>
    <property type="project" value="TreeGrafter"/>
</dbReference>
<proteinExistence type="predicted"/>
<keyword evidence="1" id="KW-0479">Metal-binding</keyword>
<dbReference type="GO" id="GO:0010571">
    <property type="term" value="P:positive regulation of nuclear cell cycle DNA replication"/>
    <property type="evidence" value="ECO:0007669"/>
    <property type="project" value="TreeGrafter"/>
</dbReference>
<evidence type="ECO:0000256" key="4">
    <source>
        <dbReference type="PROSITE-ProRule" id="PRU00600"/>
    </source>
</evidence>
<feature type="region of interest" description="Disordered" evidence="5">
    <location>
        <begin position="537"/>
        <end position="590"/>
    </location>
</feature>
<organism evidence="7 8">
    <name type="scientific">Exophiala aquamarina CBS 119918</name>
    <dbReference type="NCBI Taxonomy" id="1182545"/>
    <lineage>
        <taxon>Eukaryota</taxon>
        <taxon>Fungi</taxon>
        <taxon>Dikarya</taxon>
        <taxon>Ascomycota</taxon>
        <taxon>Pezizomycotina</taxon>
        <taxon>Eurotiomycetes</taxon>
        <taxon>Chaetothyriomycetidae</taxon>
        <taxon>Chaetothyriales</taxon>
        <taxon>Herpotrichiellaceae</taxon>
        <taxon>Exophiala</taxon>
    </lineage>
</organism>
<dbReference type="GO" id="GO:0008270">
    <property type="term" value="F:zinc ion binding"/>
    <property type="evidence" value="ECO:0007669"/>
    <property type="project" value="UniProtKB-KW"/>
</dbReference>
<evidence type="ECO:0000256" key="5">
    <source>
        <dbReference type="SAM" id="MobiDB-lite"/>
    </source>
</evidence>
<feature type="domain" description="DBF4-type" evidence="6">
    <location>
        <begin position="585"/>
        <end position="634"/>
    </location>
</feature>
<feature type="compositionally biased region" description="Basic residues" evidence="5">
    <location>
        <begin position="261"/>
        <end position="273"/>
    </location>
</feature>
<dbReference type="InterPro" id="IPR038545">
    <property type="entry name" value="Znf_DBF_sf"/>
</dbReference>
<gene>
    <name evidence="7" type="ORF">A1O9_12179</name>
</gene>
<reference evidence="7 8" key="1">
    <citation type="submission" date="2013-03" db="EMBL/GenBank/DDBJ databases">
        <title>The Genome Sequence of Exophiala aquamarina CBS 119918.</title>
        <authorList>
            <consortium name="The Broad Institute Genomics Platform"/>
            <person name="Cuomo C."/>
            <person name="de Hoog S."/>
            <person name="Gorbushina A."/>
            <person name="Walker B."/>
            <person name="Young S.K."/>
            <person name="Zeng Q."/>
            <person name="Gargeya S."/>
            <person name="Fitzgerald M."/>
            <person name="Haas B."/>
            <person name="Abouelleil A."/>
            <person name="Allen A.W."/>
            <person name="Alvarado L."/>
            <person name="Arachchi H.M."/>
            <person name="Berlin A.M."/>
            <person name="Chapman S.B."/>
            <person name="Gainer-Dewar J."/>
            <person name="Goldberg J."/>
            <person name="Griggs A."/>
            <person name="Gujja S."/>
            <person name="Hansen M."/>
            <person name="Howarth C."/>
            <person name="Imamovic A."/>
            <person name="Ireland A."/>
            <person name="Larimer J."/>
            <person name="McCowan C."/>
            <person name="Murphy C."/>
            <person name="Pearson M."/>
            <person name="Poon T.W."/>
            <person name="Priest M."/>
            <person name="Roberts A."/>
            <person name="Saif S."/>
            <person name="Shea T."/>
            <person name="Sisk P."/>
            <person name="Sykes S."/>
            <person name="Wortman J."/>
            <person name="Nusbaum C."/>
            <person name="Birren B."/>
        </authorList>
    </citation>
    <scope>NUCLEOTIDE SEQUENCE [LARGE SCALE GENOMIC DNA]</scope>
    <source>
        <strain evidence="7 8">CBS 119918</strain>
    </source>
</reference>
<feature type="region of interest" description="Disordered" evidence="5">
    <location>
        <begin position="180"/>
        <end position="221"/>
    </location>
</feature>
<keyword evidence="8" id="KW-1185">Reference proteome</keyword>
<dbReference type="Pfam" id="PF22437">
    <property type="entry name" value="DBF4_BRCT"/>
    <property type="match status" value="1"/>
</dbReference>
<dbReference type="EMBL" id="AMGV01000021">
    <property type="protein sequence ID" value="KEF51841.1"/>
    <property type="molecule type" value="Genomic_DNA"/>
</dbReference>
<dbReference type="STRING" id="1182545.A0A072NW77"/>
<dbReference type="HOGENOM" id="CLU_017715_0_0_1"/>
<dbReference type="SMART" id="SM00586">
    <property type="entry name" value="ZnF_DBF"/>
    <property type="match status" value="1"/>
</dbReference>
<dbReference type="RefSeq" id="XP_013254431.1">
    <property type="nucleotide sequence ID" value="XM_013398977.1"/>
</dbReference>
<dbReference type="InterPro" id="IPR036420">
    <property type="entry name" value="BRCT_dom_sf"/>
</dbReference>
<feature type="compositionally biased region" description="Basic and acidic residues" evidence="5">
    <location>
        <begin position="182"/>
        <end position="196"/>
    </location>
</feature>
<dbReference type="OrthoDB" id="21380at2759"/>
<comment type="caution">
    <text evidence="7">The sequence shown here is derived from an EMBL/GenBank/DDBJ whole genome shotgun (WGS) entry which is preliminary data.</text>
</comment>
<dbReference type="GO" id="GO:0043539">
    <property type="term" value="F:protein serine/threonine kinase activator activity"/>
    <property type="evidence" value="ECO:0007669"/>
    <property type="project" value="TreeGrafter"/>
</dbReference>
<evidence type="ECO:0000256" key="3">
    <source>
        <dbReference type="ARBA" id="ARBA00022833"/>
    </source>
</evidence>
<feature type="compositionally biased region" description="Basic and acidic residues" evidence="5">
    <location>
        <begin position="45"/>
        <end position="57"/>
    </location>
</feature>
<dbReference type="PROSITE" id="PS51265">
    <property type="entry name" value="ZF_DBF4"/>
    <property type="match status" value="1"/>
</dbReference>
<dbReference type="InterPro" id="IPR055116">
    <property type="entry name" value="DBF4_BRCT"/>
</dbReference>
<feature type="region of interest" description="Disordered" evidence="5">
    <location>
        <begin position="256"/>
        <end position="275"/>
    </location>
</feature>
<dbReference type="SUPFAM" id="SSF52113">
    <property type="entry name" value="BRCT domain"/>
    <property type="match status" value="1"/>
</dbReference>
<dbReference type="GO" id="GO:0003676">
    <property type="term" value="F:nucleic acid binding"/>
    <property type="evidence" value="ECO:0007669"/>
    <property type="project" value="InterPro"/>
</dbReference>